<dbReference type="InterPro" id="IPR005843">
    <property type="entry name" value="A-D-PHexomutase_C"/>
</dbReference>
<dbReference type="GO" id="GO:0009252">
    <property type="term" value="P:peptidoglycan biosynthetic process"/>
    <property type="evidence" value="ECO:0007669"/>
    <property type="project" value="UniProtKB-ARBA"/>
</dbReference>
<evidence type="ECO:0000259" key="11">
    <source>
        <dbReference type="Pfam" id="PF02879"/>
    </source>
</evidence>
<feature type="binding site" evidence="6">
    <location>
        <position position="243"/>
    </location>
    <ligand>
        <name>Mg(2+)</name>
        <dbReference type="ChEBI" id="CHEBI:18420"/>
    </ligand>
</feature>
<dbReference type="AlphaFoldDB" id="A0A1Y6KZY9"/>
<dbReference type="PRINTS" id="PR00509">
    <property type="entry name" value="PGMPMM"/>
</dbReference>
<dbReference type="GO" id="GO:0004615">
    <property type="term" value="F:phosphomannomutase activity"/>
    <property type="evidence" value="ECO:0007669"/>
    <property type="project" value="TreeGrafter"/>
</dbReference>
<evidence type="ECO:0000259" key="10">
    <source>
        <dbReference type="Pfam" id="PF02878"/>
    </source>
</evidence>
<feature type="domain" description="Alpha-D-phosphohexomutase alpha/beta/alpha" evidence="10">
    <location>
        <begin position="5"/>
        <end position="135"/>
    </location>
</feature>
<keyword evidence="4 6" id="KW-0460">Magnesium</keyword>
<keyword evidence="3 6" id="KW-0479">Metal-binding</keyword>
<evidence type="ECO:0000256" key="6">
    <source>
        <dbReference type="HAMAP-Rule" id="MF_01554"/>
    </source>
</evidence>
<dbReference type="CDD" id="cd05802">
    <property type="entry name" value="GlmM"/>
    <property type="match status" value="1"/>
</dbReference>
<dbReference type="Proteomes" id="UP000196485">
    <property type="component" value="Unassembled WGS sequence"/>
</dbReference>
<dbReference type="GO" id="GO:0006048">
    <property type="term" value="P:UDP-N-acetylglucosamine biosynthetic process"/>
    <property type="evidence" value="ECO:0007669"/>
    <property type="project" value="TreeGrafter"/>
</dbReference>
<evidence type="ECO:0000256" key="4">
    <source>
        <dbReference type="ARBA" id="ARBA00022842"/>
    </source>
</evidence>
<comment type="cofactor">
    <cofactor evidence="6">
        <name>Mg(2+)</name>
        <dbReference type="ChEBI" id="CHEBI:18420"/>
    </cofactor>
    <text evidence="6">Binds 1 Mg(2+) ion per subunit.</text>
</comment>
<dbReference type="GO" id="GO:0005829">
    <property type="term" value="C:cytosol"/>
    <property type="evidence" value="ECO:0007669"/>
    <property type="project" value="TreeGrafter"/>
</dbReference>
<dbReference type="Gene3D" id="3.30.310.50">
    <property type="entry name" value="Alpha-D-phosphohexomutase, C-terminal domain"/>
    <property type="match status" value="1"/>
</dbReference>
<gene>
    <name evidence="6 13" type="primary">glmM</name>
    <name evidence="13" type="ORF">PAQU9191_03035</name>
</gene>
<feature type="binding site" evidence="6">
    <location>
        <position position="245"/>
    </location>
    <ligand>
        <name>Mg(2+)</name>
        <dbReference type="ChEBI" id="CHEBI:18420"/>
    </ligand>
</feature>
<feature type="active site" description="Phosphoserine intermediate" evidence="6">
    <location>
        <position position="102"/>
    </location>
</feature>
<dbReference type="SUPFAM" id="SSF55957">
    <property type="entry name" value="Phosphoglucomutase, C-terminal domain"/>
    <property type="match status" value="1"/>
</dbReference>
<keyword evidence="14" id="KW-1185">Reference proteome</keyword>
<evidence type="ECO:0000256" key="1">
    <source>
        <dbReference type="ARBA" id="ARBA00010231"/>
    </source>
</evidence>
<dbReference type="InterPro" id="IPR050060">
    <property type="entry name" value="Phosphoglucosamine_mutase"/>
</dbReference>
<keyword evidence="5 6" id="KW-0413">Isomerase</keyword>
<dbReference type="Gene3D" id="3.40.120.10">
    <property type="entry name" value="Alpha-D-Glucose-1,6-Bisphosphate, subunit A, domain 3"/>
    <property type="match status" value="3"/>
</dbReference>
<feature type="modified residue" description="Phosphoserine" evidence="6">
    <location>
        <position position="102"/>
    </location>
</feature>
<dbReference type="Pfam" id="PF02878">
    <property type="entry name" value="PGM_PMM_I"/>
    <property type="match status" value="1"/>
</dbReference>
<evidence type="ECO:0000259" key="9">
    <source>
        <dbReference type="Pfam" id="PF00408"/>
    </source>
</evidence>
<evidence type="ECO:0000313" key="14">
    <source>
        <dbReference type="Proteomes" id="UP000196485"/>
    </source>
</evidence>
<comment type="catalytic activity">
    <reaction evidence="6 8">
        <text>alpha-D-glucosamine 1-phosphate = D-glucosamine 6-phosphate</text>
        <dbReference type="Rhea" id="RHEA:23424"/>
        <dbReference type="ChEBI" id="CHEBI:58516"/>
        <dbReference type="ChEBI" id="CHEBI:58725"/>
        <dbReference type="EC" id="5.4.2.10"/>
    </reaction>
</comment>
<dbReference type="InterPro" id="IPR036900">
    <property type="entry name" value="A-D-PHexomutase_C_sf"/>
</dbReference>
<dbReference type="HAMAP" id="MF_01554_B">
    <property type="entry name" value="GlmM_B"/>
    <property type="match status" value="1"/>
</dbReference>
<evidence type="ECO:0000256" key="5">
    <source>
        <dbReference type="ARBA" id="ARBA00023235"/>
    </source>
</evidence>
<sequence>MAERKFFGTDGIRGFVGEGPITPDFVMKLGWAAGRVLSQTGTKKVLIGKDTRISGYMLESALEAGLAAAGLKAAFTGPMPTPAIAYLTRTFRAEAGIVISASHNPYHDNGIKFFSAQGTKLPDEVELAIEAEMEKPLTCVESALLGKAYRIDDAAGRYIEFCKGTFPNHLSLEGFKIVVDCAHGATYHIAPKVFAELGAEIITIGCEPNGININDKVGATDVAALQAKVLAEKADFGIALDGDGDRIIMVDELGNKIDGDQIAYIIARDALRCGELKGGVVGTLMTNMGMEVALRNLGIPFVRAKVGDRYVMEELLKNNWLIGAENSGHVILLDKVTTGDGIVAGLQVMASIVASKMSLKELSDGMTMFPQVLENVRFKGDSDPLQSAAVIAATQAVEQKLGDNGRVLLRKSGTEPLIRVMVEGQNAADVKQYALDIAKAVKENC</sequence>
<dbReference type="PROSITE" id="PS00710">
    <property type="entry name" value="PGM_PMM"/>
    <property type="match status" value="1"/>
</dbReference>
<dbReference type="GO" id="GO:0005975">
    <property type="term" value="P:carbohydrate metabolic process"/>
    <property type="evidence" value="ECO:0007669"/>
    <property type="project" value="InterPro"/>
</dbReference>
<dbReference type="EMBL" id="FYAH01000007">
    <property type="protein sequence ID" value="SMY17721.1"/>
    <property type="molecule type" value="Genomic_DNA"/>
</dbReference>
<dbReference type="NCBIfam" id="NF008139">
    <property type="entry name" value="PRK10887.1"/>
    <property type="match status" value="1"/>
</dbReference>
<dbReference type="FunFam" id="3.40.120.10:FF:000001">
    <property type="entry name" value="Phosphoglucosamine mutase"/>
    <property type="match status" value="1"/>
</dbReference>
<dbReference type="Pfam" id="PF00408">
    <property type="entry name" value="PGM_PMM_IV"/>
    <property type="match status" value="1"/>
</dbReference>
<dbReference type="SUPFAM" id="SSF53738">
    <property type="entry name" value="Phosphoglucomutase, first 3 domains"/>
    <property type="match status" value="3"/>
</dbReference>
<dbReference type="RefSeq" id="WP_087821520.1">
    <property type="nucleotide sequence ID" value="NZ_FYAH01000007.1"/>
</dbReference>
<reference evidence="14" key="1">
    <citation type="submission" date="2017-06" db="EMBL/GenBank/DDBJ databases">
        <authorList>
            <person name="Rodrigo-Torres L."/>
            <person name="Arahal R. D."/>
            <person name="Lucena T."/>
        </authorList>
    </citation>
    <scope>NUCLEOTIDE SEQUENCE [LARGE SCALE GENOMIC DNA]</scope>
    <source>
        <strain evidence="14">type strain: CECT 9192</strain>
    </source>
</reference>
<dbReference type="GO" id="GO:0008966">
    <property type="term" value="F:phosphoglucosamine mutase activity"/>
    <property type="evidence" value="ECO:0007669"/>
    <property type="project" value="UniProtKB-UniRule"/>
</dbReference>
<feature type="domain" description="Alpha-D-phosphohexomutase alpha/beta/alpha" evidence="12">
    <location>
        <begin position="258"/>
        <end position="364"/>
    </location>
</feature>
<name>A0A1Y6KZY9_9GAMM</name>
<feature type="binding site" description="via phosphate group" evidence="6">
    <location>
        <position position="102"/>
    </location>
    <ligand>
        <name>Mg(2+)</name>
        <dbReference type="ChEBI" id="CHEBI:18420"/>
    </ligand>
</feature>
<organism evidence="13 14">
    <name type="scientific">Photobacterium aquimaris</name>
    <dbReference type="NCBI Taxonomy" id="512643"/>
    <lineage>
        <taxon>Bacteria</taxon>
        <taxon>Pseudomonadati</taxon>
        <taxon>Pseudomonadota</taxon>
        <taxon>Gammaproteobacteria</taxon>
        <taxon>Vibrionales</taxon>
        <taxon>Vibrionaceae</taxon>
        <taxon>Photobacterium</taxon>
    </lineage>
</organism>
<dbReference type="PANTHER" id="PTHR42946:SF1">
    <property type="entry name" value="PHOSPHOGLUCOMUTASE (ALPHA-D-GLUCOSE-1,6-BISPHOSPHATE-DEPENDENT)"/>
    <property type="match status" value="1"/>
</dbReference>
<comment type="function">
    <text evidence="6 8">Catalyzes the conversion of glucosamine-6-phosphate to glucosamine-1-phosphate.</text>
</comment>
<dbReference type="InterPro" id="IPR006352">
    <property type="entry name" value="GlmM_bact"/>
</dbReference>
<dbReference type="InterPro" id="IPR016055">
    <property type="entry name" value="A-D-PHexomutase_a/b/a-I/II/III"/>
</dbReference>
<dbReference type="Pfam" id="PF02879">
    <property type="entry name" value="PGM_PMM_II"/>
    <property type="match status" value="1"/>
</dbReference>
<feature type="binding site" evidence="6">
    <location>
        <position position="241"/>
    </location>
    <ligand>
        <name>Mg(2+)</name>
        <dbReference type="ChEBI" id="CHEBI:18420"/>
    </ligand>
</feature>
<feature type="domain" description="Alpha-D-phosphohexomutase alpha/beta/alpha" evidence="11">
    <location>
        <begin position="157"/>
        <end position="254"/>
    </location>
</feature>
<protein>
    <recommendedName>
        <fullName evidence="6 8">Phosphoglucosamine mutase</fullName>
        <ecNumber evidence="6 8">5.4.2.10</ecNumber>
    </recommendedName>
</protein>
<dbReference type="GO" id="GO:0000287">
    <property type="term" value="F:magnesium ion binding"/>
    <property type="evidence" value="ECO:0007669"/>
    <property type="project" value="UniProtKB-UniRule"/>
</dbReference>
<comment type="similarity">
    <text evidence="1 6 7">Belongs to the phosphohexose mutase family.</text>
</comment>
<dbReference type="EC" id="5.4.2.10" evidence="6 8"/>
<dbReference type="InterPro" id="IPR005844">
    <property type="entry name" value="A-D-PHexomutase_a/b/a-I"/>
</dbReference>
<dbReference type="PANTHER" id="PTHR42946">
    <property type="entry name" value="PHOSPHOHEXOSE MUTASE"/>
    <property type="match status" value="1"/>
</dbReference>
<dbReference type="InterPro" id="IPR016066">
    <property type="entry name" value="A-D-PHexomutase_CS"/>
</dbReference>
<proteinExistence type="inferred from homology"/>
<keyword evidence="2 6" id="KW-0597">Phosphoprotein</keyword>
<evidence type="ECO:0000256" key="3">
    <source>
        <dbReference type="ARBA" id="ARBA00022723"/>
    </source>
</evidence>
<evidence type="ECO:0000256" key="8">
    <source>
        <dbReference type="RuleBase" id="RU004327"/>
    </source>
</evidence>
<dbReference type="NCBIfam" id="TIGR01455">
    <property type="entry name" value="glmM"/>
    <property type="match status" value="1"/>
</dbReference>
<dbReference type="InterPro" id="IPR005846">
    <property type="entry name" value="A-D-PHexomutase_a/b/a-III"/>
</dbReference>
<accession>A0A1Y6KZY9</accession>
<dbReference type="FunFam" id="3.30.310.50:FF:000001">
    <property type="entry name" value="Phosphoglucosamine mutase"/>
    <property type="match status" value="1"/>
</dbReference>
<comment type="PTM">
    <text evidence="6">Activated by phosphorylation.</text>
</comment>
<dbReference type="FunFam" id="3.40.120.10:FF:000003">
    <property type="entry name" value="Phosphoglucosamine mutase"/>
    <property type="match status" value="1"/>
</dbReference>
<evidence type="ECO:0000256" key="2">
    <source>
        <dbReference type="ARBA" id="ARBA00022553"/>
    </source>
</evidence>
<evidence type="ECO:0000256" key="7">
    <source>
        <dbReference type="RuleBase" id="RU004326"/>
    </source>
</evidence>
<dbReference type="InterPro" id="IPR005845">
    <property type="entry name" value="A-D-PHexomutase_a/b/a-II"/>
</dbReference>
<dbReference type="Pfam" id="PF02880">
    <property type="entry name" value="PGM_PMM_III"/>
    <property type="match status" value="1"/>
</dbReference>
<dbReference type="InterPro" id="IPR005841">
    <property type="entry name" value="Alpha-D-phosphohexomutase_SF"/>
</dbReference>
<evidence type="ECO:0000313" key="13">
    <source>
        <dbReference type="EMBL" id="SMY17721.1"/>
    </source>
</evidence>
<evidence type="ECO:0000259" key="12">
    <source>
        <dbReference type="Pfam" id="PF02880"/>
    </source>
</evidence>
<feature type="domain" description="Alpha-D-phosphohexomutase C-terminal" evidence="9">
    <location>
        <begin position="374"/>
        <end position="439"/>
    </location>
</feature>